<dbReference type="InterPro" id="IPR006447">
    <property type="entry name" value="Myb_dom_plants"/>
</dbReference>
<feature type="region of interest" description="Disordered" evidence="6">
    <location>
        <begin position="127"/>
        <end position="187"/>
    </location>
</feature>
<comment type="subcellular location">
    <subcellularLocation>
        <location evidence="1">Nucleus</location>
    </subcellularLocation>
</comment>
<keyword evidence="3" id="KW-0238">DNA-binding</keyword>
<evidence type="ECO:0000259" key="9">
    <source>
        <dbReference type="PROSITE" id="PS51294"/>
    </source>
</evidence>
<protein>
    <submittedName>
        <fullName evidence="10">Uncharacterized protein</fullName>
    </submittedName>
</protein>
<dbReference type="PROSITE" id="PS50090">
    <property type="entry name" value="MYB_LIKE"/>
    <property type="match status" value="2"/>
</dbReference>
<dbReference type="AlphaFoldDB" id="A0A8T1NC98"/>
<feature type="compositionally biased region" description="Polar residues" evidence="6">
    <location>
        <begin position="131"/>
        <end position="147"/>
    </location>
</feature>
<reference evidence="10" key="1">
    <citation type="submission" date="2020-12" db="EMBL/GenBank/DDBJ databases">
        <title>WGS assembly of Carya illinoinensis cv. Pawnee.</title>
        <authorList>
            <person name="Platts A."/>
            <person name="Shu S."/>
            <person name="Wright S."/>
            <person name="Barry K."/>
            <person name="Edger P."/>
            <person name="Pires J.C."/>
            <person name="Schmutz J."/>
        </authorList>
    </citation>
    <scope>NUCLEOTIDE SEQUENCE</scope>
    <source>
        <tissue evidence="10">Leaf</tissue>
    </source>
</reference>
<dbReference type="InterPro" id="IPR017930">
    <property type="entry name" value="Myb_dom"/>
</dbReference>
<dbReference type="EMBL" id="CM031823">
    <property type="protein sequence ID" value="KAG6627431.1"/>
    <property type="molecule type" value="Genomic_DNA"/>
</dbReference>
<evidence type="ECO:0000259" key="8">
    <source>
        <dbReference type="PROSITE" id="PS51293"/>
    </source>
</evidence>
<dbReference type="SMART" id="SM00717">
    <property type="entry name" value="SANT"/>
    <property type="match status" value="2"/>
</dbReference>
<dbReference type="CDD" id="cd00167">
    <property type="entry name" value="SANT"/>
    <property type="match status" value="2"/>
</dbReference>
<dbReference type="GO" id="GO:0003677">
    <property type="term" value="F:DNA binding"/>
    <property type="evidence" value="ECO:0007669"/>
    <property type="project" value="UniProtKB-KW"/>
</dbReference>
<dbReference type="FunFam" id="1.10.10.60:FF:000154">
    <property type="entry name" value="Transcription factor SRM1"/>
    <property type="match status" value="1"/>
</dbReference>
<dbReference type="PROSITE" id="PS51294">
    <property type="entry name" value="HTH_MYB"/>
    <property type="match status" value="1"/>
</dbReference>
<name>A0A8T1NC98_CARIL</name>
<evidence type="ECO:0000256" key="2">
    <source>
        <dbReference type="ARBA" id="ARBA00023015"/>
    </source>
</evidence>
<evidence type="ECO:0000256" key="1">
    <source>
        <dbReference type="ARBA" id="ARBA00004123"/>
    </source>
</evidence>
<dbReference type="GO" id="GO:0005634">
    <property type="term" value="C:nucleus"/>
    <property type="evidence" value="ECO:0007669"/>
    <property type="project" value="UniProtKB-SubCell"/>
</dbReference>
<feature type="compositionally biased region" description="Basic and acidic residues" evidence="6">
    <location>
        <begin position="176"/>
        <end position="187"/>
    </location>
</feature>
<keyword evidence="4" id="KW-0804">Transcription</keyword>
<keyword evidence="11" id="KW-1185">Reference proteome</keyword>
<dbReference type="PROSITE" id="PS51293">
    <property type="entry name" value="SANT"/>
    <property type="match status" value="1"/>
</dbReference>
<dbReference type="InterPro" id="IPR001005">
    <property type="entry name" value="SANT/Myb"/>
</dbReference>
<evidence type="ECO:0000259" key="7">
    <source>
        <dbReference type="PROSITE" id="PS50090"/>
    </source>
</evidence>
<proteinExistence type="predicted"/>
<evidence type="ECO:0000256" key="5">
    <source>
        <dbReference type="ARBA" id="ARBA00023242"/>
    </source>
</evidence>
<evidence type="ECO:0000256" key="4">
    <source>
        <dbReference type="ARBA" id="ARBA00023163"/>
    </source>
</evidence>
<evidence type="ECO:0000313" key="11">
    <source>
        <dbReference type="Proteomes" id="UP000811609"/>
    </source>
</evidence>
<keyword evidence="5" id="KW-0539">Nucleus</keyword>
<sequence>MPTSLLILHTFRSTSYYPTHLLRLLWCLLFSNFTTKELSLQNTFSCSKLDGCKAKTMSSVVVWSKEEDKAFENAIAVHWVDEDSNEHWEKIASMVPSKSMDELKQHYQMLADDVRAIEEGHIPLPSYVGQEATSSSKDNHGLSGSSDSNKRSNCGHGSKFSGLGNDSAGHGGKGGSRSEQERRKGIPWTEEEHRLFLLGLDKFGKGDWRSISRNFVISRTPTQVASHAQKYFIRLNSMNRDRRRSSIHDITSLNNGDVTSHQAPITGQQNNMNMSSAATIGPPMKHRAPAPLHMPGLGMYGTPVGHPVAAPPGHMASAVGTPVMLPPGHHPHSHPPPYVVPVAYPMPPPPMHQ</sequence>
<feature type="domain" description="SANT" evidence="8">
    <location>
        <begin position="188"/>
        <end position="236"/>
    </location>
</feature>
<dbReference type="NCBIfam" id="TIGR01557">
    <property type="entry name" value="myb_SHAQKYF"/>
    <property type="match status" value="1"/>
</dbReference>
<feature type="domain" description="Myb-like" evidence="7">
    <location>
        <begin position="63"/>
        <end position="111"/>
    </location>
</feature>
<organism evidence="10 11">
    <name type="scientific">Carya illinoinensis</name>
    <name type="common">Pecan</name>
    <dbReference type="NCBI Taxonomy" id="32201"/>
    <lineage>
        <taxon>Eukaryota</taxon>
        <taxon>Viridiplantae</taxon>
        <taxon>Streptophyta</taxon>
        <taxon>Embryophyta</taxon>
        <taxon>Tracheophyta</taxon>
        <taxon>Spermatophyta</taxon>
        <taxon>Magnoliopsida</taxon>
        <taxon>eudicotyledons</taxon>
        <taxon>Gunneridae</taxon>
        <taxon>Pentapetalae</taxon>
        <taxon>rosids</taxon>
        <taxon>fabids</taxon>
        <taxon>Fagales</taxon>
        <taxon>Juglandaceae</taxon>
        <taxon>Carya</taxon>
    </lineage>
</organism>
<dbReference type="PANTHER" id="PTHR44042:SF67">
    <property type="entry name" value="MYB-LIKE PROTEIN I"/>
    <property type="match status" value="1"/>
</dbReference>
<feature type="domain" description="Myb-like" evidence="7">
    <location>
        <begin position="180"/>
        <end position="232"/>
    </location>
</feature>
<comment type="caution">
    <text evidence="10">The sequence shown here is derived from an EMBL/GenBank/DDBJ whole genome shotgun (WGS) entry which is preliminary data.</text>
</comment>
<keyword evidence="2" id="KW-0805">Transcription regulation</keyword>
<feature type="domain" description="HTH myb-type" evidence="9">
    <location>
        <begin position="180"/>
        <end position="236"/>
    </location>
</feature>
<evidence type="ECO:0000256" key="6">
    <source>
        <dbReference type="SAM" id="MobiDB-lite"/>
    </source>
</evidence>
<accession>A0A8T1NC98</accession>
<dbReference type="Proteomes" id="UP000811609">
    <property type="component" value="Chromosome 15"/>
</dbReference>
<dbReference type="FunFam" id="1.10.10.60:FF:000009">
    <property type="entry name" value="transcription factor MYB1R1"/>
    <property type="match status" value="1"/>
</dbReference>
<dbReference type="InterPro" id="IPR017884">
    <property type="entry name" value="SANT_dom"/>
</dbReference>
<dbReference type="Pfam" id="PF00249">
    <property type="entry name" value="Myb_DNA-binding"/>
    <property type="match status" value="2"/>
</dbReference>
<dbReference type="PANTHER" id="PTHR44042">
    <property type="entry name" value="DUPLICATED HOMEODOMAIN-LIKE SUPERFAMILY PROTEIN-RELATED"/>
    <property type="match status" value="1"/>
</dbReference>
<gene>
    <name evidence="10" type="ORF">CIPAW_15G127200</name>
</gene>
<evidence type="ECO:0000313" key="10">
    <source>
        <dbReference type="EMBL" id="KAG6627431.1"/>
    </source>
</evidence>
<evidence type="ECO:0000256" key="3">
    <source>
        <dbReference type="ARBA" id="ARBA00023125"/>
    </source>
</evidence>